<name>A0ABZ3EZ49_9FIRM</name>
<proteinExistence type="predicted"/>
<dbReference type="EMBL" id="CP146256">
    <property type="protein sequence ID" value="XAH75548.1"/>
    <property type="molecule type" value="Genomic_DNA"/>
</dbReference>
<gene>
    <name evidence="1" type="ORF">V6984_07250</name>
</gene>
<organism evidence="1 2">
    <name type="scientific">Kineothrix sedimenti</name>
    <dbReference type="NCBI Taxonomy" id="3123317"/>
    <lineage>
        <taxon>Bacteria</taxon>
        <taxon>Bacillati</taxon>
        <taxon>Bacillota</taxon>
        <taxon>Clostridia</taxon>
        <taxon>Lachnospirales</taxon>
        <taxon>Lachnospiraceae</taxon>
        <taxon>Kineothrix</taxon>
    </lineage>
</organism>
<evidence type="ECO:0000313" key="2">
    <source>
        <dbReference type="Proteomes" id="UP001451571"/>
    </source>
</evidence>
<sequence length="205" mass="24116">MSKEAFNIMQEMDLKDIETQLALQCAPLISGLKISNLLIIRRDKLAELMMILRSTSISSYVLRNSKEKIAILLFNEKKLTSYLKEERVVKLLGEMGYHGNSLYDILPVFRERYKKYMSDKIQFPHEMGVLMGYPIEDVEGFIRYNGRNSMLTGYWKVYENISAKEQLFRKFEIVKETMLQLIFFGVGIKDIIEIYREDWLQEKAA</sequence>
<accession>A0ABZ3EZ49</accession>
<dbReference type="Pfam" id="PF12672">
    <property type="entry name" value="DUF3793"/>
    <property type="match status" value="1"/>
</dbReference>
<dbReference type="RefSeq" id="WP_342759115.1">
    <property type="nucleotide sequence ID" value="NZ_CP146256.1"/>
</dbReference>
<keyword evidence="2" id="KW-1185">Reference proteome</keyword>
<evidence type="ECO:0000313" key="1">
    <source>
        <dbReference type="EMBL" id="XAH75548.1"/>
    </source>
</evidence>
<reference evidence="1 2" key="1">
    <citation type="submission" date="2024-02" db="EMBL/GenBank/DDBJ databases">
        <title>Bacterial strain from lacustrine sediment.</title>
        <authorList>
            <person name="Petit C."/>
            <person name="Fadhlaoui K."/>
        </authorList>
    </citation>
    <scope>NUCLEOTIDE SEQUENCE [LARGE SCALE GENOMIC DNA]</scope>
    <source>
        <strain evidence="1 2">IPX-CK</strain>
    </source>
</reference>
<dbReference type="Proteomes" id="UP001451571">
    <property type="component" value="Chromosome"/>
</dbReference>
<dbReference type="InterPro" id="IPR024523">
    <property type="entry name" value="DUF3793"/>
</dbReference>
<protein>
    <submittedName>
        <fullName evidence="1">DUF3793 family protein</fullName>
    </submittedName>
</protein>